<dbReference type="KEGG" id="scl:sce0452"/>
<dbReference type="AlphaFoldDB" id="A9GUE8"/>
<dbReference type="RefSeq" id="WP_012233087.1">
    <property type="nucleotide sequence ID" value="NC_010162.1"/>
</dbReference>
<evidence type="ECO:0000313" key="2">
    <source>
        <dbReference type="Proteomes" id="UP000002139"/>
    </source>
</evidence>
<keyword evidence="2" id="KW-1185">Reference proteome</keyword>
<reference evidence="1 2" key="1">
    <citation type="journal article" date="2007" name="Nat. Biotechnol.">
        <title>Complete genome sequence of the myxobacterium Sorangium cellulosum.</title>
        <authorList>
            <person name="Schneiker S."/>
            <person name="Perlova O."/>
            <person name="Kaiser O."/>
            <person name="Gerth K."/>
            <person name="Alici A."/>
            <person name="Altmeyer M.O."/>
            <person name="Bartels D."/>
            <person name="Bekel T."/>
            <person name="Beyer S."/>
            <person name="Bode E."/>
            <person name="Bode H.B."/>
            <person name="Bolten C.J."/>
            <person name="Choudhuri J.V."/>
            <person name="Doss S."/>
            <person name="Elnakady Y.A."/>
            <person name="Frank B."/>
            <person name="Gaigalat L."/>
            <person name="Goesmann A."/>
            <person name="Groeger C."/>
            <person name="Gross F."/>
            <person name="Jelsbak L."/>
            <person name="Jelsbak L."/>
            <person name="Kalinowski J."/>
            <person name="Kegler C."/>
            <person name="Knauber T."/>
            <person name="Konietzny S."/>
            <person name="Kopp M."/>
            <person name="Krause L."/>
            <person name="Krug D."/>
            <person name="Linke B."/>
            <person name="Mahmud T."/>
            <person name="Martinez-Arias R."/>
            <person name="McHardy A.C."/>
            <person name="Merai M."/>
            <person name="Meyer F."/>
            <person name="Mormann S."/>
            <person name="Munoz-Dorado J."/>
            <person name="Perez J."/>
            <person name="Pradella S."/>
            <person name="Rachid S."/>
            <person name="Raddatz G."/>
            <person name="Rosenau F."/>
            <person name="Rueckert C."/>
            <person name="Sasse F."/>
            <person name="Scharfe M."/>
            <person name="Schuster S.C."/>
            <person name="Suen G."/>
            <person name="Treuner-Lange A."/>
            <person name="Velicer G.J."/>
            <person name="Vorholter F.-J."/>
            <person name="Weissman K.J."/>
            <person name="Welch R.D."/>
            <person name="Wenzel S.C."/>
            <person name="Whitworth D.E."/>
            <person name="Wilhelm S."/>
            <person name="Wittmann C."/>
            <person name="Bloecker H."/>
            <person name="Puehler A."/>
            <person name="Mueller R."/>
        </authorList>
    </citation>
    <scope>NUCLEOTIDE SEQUENCE [LARGE SCALE GENOMIC DNA]</scope>
    <source>
        <strain evidence="2">So ce56</strain>
    </source>
</reference>
<dbReference type="HOGENOM" id="CLU_1481094_0_0_7"/>
<organism evidence="1 2">
    <name type="scientific">Sorangium cellulosum (strain So ce56)</name>
    <name type="common">Polyangium cellulosum (strain So ce56)</name>
    <dbReference type="NCBI Taxonomy" id="448385"/>
    <lineage>
        <taxon>Bacteria</taxon>
        <taxon>Pseudomonadati</taxon>
        <taxon>Myxococcota</taxon>
        <taxon>Polyangia</taxon>
        <taxon>Polyangiales</taxon>
        <taxon>Polyangiaceae</taxon>
        <taxon>Sorangium</taxon>
    </lineage>
</organism>
<dbReference type="BioCyc" id="SCEL448385:SCE_RS02375-MONOMER"/>
<gene>
    <name evidence="1" type="ordered locus">sce0452</name>
</gene>
<dbReference type="EMBL" id="AM746676">
    <property type="protein sequence ID" value="CAN90609.1"/>
    <property type="molecule type" value="Genomic_DNA"/>
</dbReference>
<dbReference type="STRING" id="448385.sce0452"/>
<dbReference type="Gene3D" id="2.40.10.10">
    <property type="entry name" value="Trypsin-like serine proteases"/>
    <property type="match status" value="2"/>
</dbReference>
<accession>A9GUE8</accession>
<dbReference type="Proteomes" id="UP000002139">
    <property type="component" value="Chromosome"/>
</dbReference>
<name>A9GUE8_SORC5</name>
<dbReference type="InterPro" id="IPR043504">
    <property type="entry name" value="Peptidase_S1_PA_chymotrypsin"/>
</dbReference>
<proteinExistence type="predicted"/>
<evidence type="ECO:0000313" key="1">
    <source>
        <dbReference type="EMBL" id="CAN90609.1"/>
    </source>
</evidence>
<sequence>MNWGLIRDAVTAGRCVSAAGKFVFSGPEFWGEAGHFPANTTAWDMVYIGPSFPSETYSARIHTDPCCPVTRPVTTKVAPANGQIVWFSGRNYLAKCSVEIFTVQSTWVIDGRARSNVWFGRRTGVNIAAPTDSGAPIYIPVGSGNAAIVGMHIAGFVVAPFDQTWFHSVGDIESQLGVTVAF</sequence>
<dbReference type="OrthoDB" id="3371256at2"/>
<protein>
    <submittedName>
        <fullName evidence="1">Uncharacterized protein</fullName>
    </submittedName>
</protein>